<name>A0A2T9Z908_9FUNG</name>
<feature type="chain" id="PRO_5015606109" evidence="2">
    <location>
        <begin position="25"/>
        <end position="176"/>
    </location>
</feature>
<evidence type="ECO:0000313" key="4">
    <source>
        <dbReference type="Proteomes" id="UP000245609"/>
    </source>
</evidence>
<feature type="signal peptide" evidence="2">
    <location>
        <begin position="1"/>
        <end position="24"/>
    </location>
</feature>
<dbReference type="Proteomes" id="UP000245609">
    <property type="component" value="Unassembled WGS sequence"/>
</dbReference>
<proteinExistence type="predicted"/>
<dbReference type="EMBL" id="MBFS01001391">
    <property type="protein sequence ID" value="PVV01081.1"/>
    <property type="molecule type" value="Genomic_DNA"/>
</dbReference>
<sequence length="176" mass="19044">MYFGKILFLLVSLSVLNASQLVSAKKESESSKGKGLKTQSKGARIVNLKYDVVYTTTTFAVRDDIRSDSKATKTVSGQKSGSRPKTGSLSIKPSSSNKKPKNLSTVSSAEQTRTKTTQSSAKPTQKSNPDDDEDEILKNKRNKSSGASFKVGDHQIFQKSGIFALAVLTTFLIAMN</sequence>
<evidence type="ECO:0000313" key="3">
    <source>
        <dbReference type="EMBL" id="PVV01081.1"/>
    </source>
</evidence>
<comment type="caution">
    <text evidence="3">The sequence shown here is derived from an EMBL/GenBank/DDBJ whole genome shotgun (WGS) entry which is preliminary data.</text>
</comment>
<evidence type="ECO:0000256" key="1">
    <source>
        <dbReference type="SAM" id="MobiDB-lite"/>
    </source>
</evidence>
<organism evidence="3 4">
    <name type="scientific">Smittium megazygosporum</name>
    <dbReference type="NCBI Taxonomy" id="133381"/>
    <lineage>
        <taxon>Eukaryota</taxon>
        <taxon>Fungi</taxon>
        <taxon>Fungi incertae sedis</taxon>
        <taxon>Zoopagomycota</taxon>
        <taxon>Kickxellomycotina</taxon>
        <taxon>Harpellomycetes</taxon>
        <taxon>Harpellales</taxon>
        <taxon>Legeriomycetaceae</taxon>
        <taxon>Smittium</taxon>
    </lineage>
</organism>
<feature type="region of interest" description="Disordered" evidence="1">
    <location>
        <begin position="68"/>
        <end position="136"/>
    </location>
</feature>
<keyword evidence="2" id="KW-0732">Signal</keyword>
<reference evidence="3 4" key="1">
    <citation type="journal article" date="2018" name="MBio">
        <title>Comparative Genomics Reveals the Core Gene Toolbox for the Fungus-Insect Symbiosis.</title>
        <authorList>
            <person name="Wang Y."/>
            <person name="Stata M."/>
            <person name="Wang W."/>
            <person name="Stajich J.E."/>
            <person name="White M.M."/>
            <person name="Moncalvo J.M."/>
        </authorList>
    </citation>
    <scope>NUCLEOTIDE SEQUENCE [LARGE SCALE GENOMIC DNA]</scope>
    <source>
        <strain evidence="3 4">SC-DP-2</strain>
    </source>
</reference>
<gene>
    <name evidence="3" type="ORF">BB560_004516</name>
</gene>
<evidence type="ECO:0000256" key="2">
    <source>
        <dbReference type="SAM" id="SignalP"/>
    </source>
</evidence>
<feature type="compositionally biased region" description="Polar residues" evidence="1">
    <location>
        <begin position="72"/>
        <end position="87"/>
    </location>
</feature>
<keyword evidence="4" id="KW-1185">Reference proteome</keyword>
<feature type="compositionally biased region" description="Low complexity" evidence="1">
    <location>
        <begin position="88"/>
        <end position="97"/>
    </location>
</feature>
<protein>
    <submittedName>
        <fullName evidence="3">Uncharacterized protein</fullName>
    </submittedName>
</protein>
<feature type="compositionally biased region" description="Polar residues" evidence="1">
    <location>
        <begin position="105"/>
        <end position="127"/>
    </location>
</feature>
<accession>A0A2T9Z908</accession>
<dbReference type="AlphaFoldDB" id="A0A2T9Z908"/>